<gene>
    <name evidence="10" type="ORF">BZG36_03364</name>
</gene>
<dbReference type="GO" id="GO:0000077">
    <property type="term" value="P:DNA damage checkpoint signaling"/>
    <property type="evidence" value="ECO:0007669"/>
    <property type="project" value="TreeGrafter"/>
</dbReference>
<dbReference type="GO" id="GO:0033314">
    <property type="term" value="P:mitotic DNA replication checkpoint signaling"/>
    <property type="evidence" value="ECO:0007669"/>
    <property type="project" value="TreeGrafter"/>
</dbReference>
<keyword evidence="6" id="KW-0539">Nucleus</keyword>
<reference evidence="10 11" key="1">
    <citation type="journal article" date="2017" name="Mycologia">
        <title>Bifiguratus adelaidae, gen. et sp. nov., a new member of Mucoromycotina in endophytic and soil-dwelling habitats.</title>
        <authorList>
            <person name="Torres-Cruz T.J."/>
            <person name="Billingsley Tobias T.L."/>
            <person name="Almatruk M."/>
            <person name="Hesse C."/>
            <person name="Kuske C.R."/>
            <person name="Desiro A."/>
            <person name="Benucci G.M."/>
            <person name="Bonito G."/>
            <person name="Stajich J.E."/>
            <person name="Dunlap C."/>
            <person name="Arnold A.E."/>
            <person name="Porras-Alfaro A."/>
        </authorList>
    </citation>
    <scope>NUCLEOTIDE SEQUENCE [LARGE SCALE GENOMIC DNA]</scope>
    <source>
        <strain evidence="10 11">AZ0501</strain>
    </source>
</reference>
<evidence type="ECO:0000259" key="9">
    <source>
        <dbReference type="SMART" id="SM00382"/>
    </source>
</evidence>
<proteinExistence type="inferred from homology"/>
<dbReference type="GO" id="GO:0003682">
    <property type="term" value="F:chromatin binding"/>
    <property type="evidence" value="ECO:0007669"/>
    <property type="project" value="TreeGrafter"/>
</dbReference>
<organism evidence="10 11">
    <name type="scientific">Bifiguratus adelaidae</name>
    <dbReference type="NCBI Taxonomy" id="1938954"/>
    <lineage>
        <taxon>Eukaryota</taxon>
        <taxon>Fungi</taxon>
        <taxon>Fungi incertae sedis</taxon>
        <taxon>Mucoromycota</taxon>
        <taxon>Mucoromycotina</taxon>
        <taxon>Endogonomycetes</taxon>
        <taxon>Endogonales</taxon>
        <taxon>Endogonales incertae sedis</taxon>
        <taxon>Bifiguratus</taxon>
    </lineage>
</organism>
<evidence type="ECO:0000256" key="1">
    <source>
        <dbReference type="ARBA" id="ARBA00004123"/>
    </source>
</evidence>
<evidence type="ECO:0000256" key="7">
    <source>
        <dbReference type="ARBA" id="ARBA00023306"/>
    </source>
</evidence>
<dbReference type="PANTHER" id="PTHR12172">
    <property type="entry name" value="CELL CYCLE CHECKPOINT PROTEIN RAD17"/>
    <property type="match status" value="1"/>
</dbReference>
<dbReference type="AlphaFoldDB" id="A0A261XXM8"/>
<keyword evidence="7" id="KW-0131">Cell cycle</keyword>
<evidence type="ECO:0000256" key="6">
    <source>
        <dbReference type="ARBA" id="ARBA00023242"/>
    </source>
</evidence>
<dbReference type="OrthoDB" id="10265971at2759"/>
<feature type="compositionally biased region" description="Basic and acidic residues" evidence="8">
    <location>
        <begin position="39"/>
        <end position="51"/>
    </location>
</feature>
<dbReference type="GO" id="GO:0003689">
    <property type="term" value="F:DNA clamp loader activity"/>
    <property type="evidence" value="ECO:0007669"/>
    <property type="project" value="TreeGrafter"/>
</dbReference>
<dbReference type="EMBL" id="MVBO01000104">
    <property type="protein sequence ID" value="OZJ03102.1"/>
    <property type="molecule type" value="Genomic_DNA"/>
</dbReference>
<dbReference type="SUPFAM" id="SSF52540">
    <property type="entry name" value="P-loop containing nucleoside triphosphate hydrolases"/>
    <property type="match status" value="1"/>
</dbReference>
<comment type="similarity">
    <text evidence="2">Belongs to the rad17/RAD24 family.</text>
</comment>
<comment type="subcellular location">
    <subcellularLocation>
        <location evidence="1">Nucleus</location>
    </subcellularLocation>
</comment>
<protein>
    <recommendedName>
        <fullName evidence="9">AAA+ ATPase domain-containing protein</fullName>
    </recommendedName>
</protein>
<evidence type="ECO:0000256" key="3">
    <source>
        <dbReference type="ARBA" id="ARBA00022741"/>
    </source>
</evidence>
<comment type="caution">
    <text evidence="10">The sequence shown here is derived from an EMBL/GenBank/DDBJ whole genome shotgun (WGS) entry which is preliminary data.</text>
</comment>
<feature type="domain" description="AAA+ ATPase" evidence="9">
    <location>
        <begin position="203"/>
        <end position="372"/>
    </location>
</feature>
<keyword evidence="5" id="KW-0067">ATP-binding</keyword>
<sequence length="739" mass="82691">MLEVRGGKSRWTDSEEEDAGSARQKRTTSRKSLTAQSSHDSEDNRLDKVRDTFIVATDMDSDDGEFVPTKRRAVRKADNPSPRKKSVRRNTGSQIKKSASKQNKGKASPKTKVINASVILSQKRLETFFDSSQEAALIANGFADDVWEDLSLPQTQEEQEGTWNDIFAPKSEADLAVHKRKVNEVADWLVGAFNMSASRDRMKSRILLLLGPTGTGKTATIRVLSQQLQFDIAEWFNPAQSSILNNKQGEGGAWSDEHYASIIDKCRTFLQRSNRFRGLQFADEGSSISSPPQLDGRRKIVLIEDLPNITNISIRQKFHAMIHDVVNSPYTGVPLILIASIAGVRDGSDGDATIERRPRDDFDVRTIVPKELALDPRIKTISFNEVAPTIMRKALERIQKLTKVQCFDTKSPNFLAQLETEFHGDLRLAVNTMQFWRSSKKSAINNSSNDGASTTLTLFHALGKVLYAKRIDRPIAVHATTSQNFVDLAKTHTPEWIEFRPNNPFKDPPDTIMQNLPVDHALFTLFLHQNYLTFVDDIDGAATVSEWFSLGDDLVSTGGWERTVLSNLYACDFAVRGYMSNSRLAKVSHGMKQLRKPELWSMQRQQHQNKLDMHALLSHILPIGSLASAHGNACVETIPMLSIMSKARKSKPLHAARDIFSTWSPGQMHALQKVSTYTTLPYPRQGDLLTEKNDVVDEEEMASTNPASIPPISTLVQPVEHPDRTDIDSPLEAIEDFSD</sequence>
<dbReference type="GO" id="GO:0005634">
    <property type="term" value="C:nucleus"/>
    <property type="evidence" value="ECO:0007669"/>
    <property type="project" value="UniProtKB-SubCell"/>
</dbReference>
<accession>A0A261XXM8</accession>
<keyword evidence="4" id="KW-0227">DNA damage</keyword>
<dbReference type="Gene3D" id="3.40.50.300">
    <property type="entry name" value="P-loop containing nucleotide triphosphate hydrolases"/>
    <property type="match status" value="1"/>
</dbReference>
<name>A0A261XXM8_9FUNG</name>
<evidence type="ECO:0000313" key="10">
    <source>
        <dbReference type="EMBL" id="OZJ03102.1"/>
    </source>
</evidence>
<dbReference type="InterPro" id="IPR004582">
    <property type="entry name" value="Checkpoint_prot_Rad17_Rad24"/>
</dbReference>
<dbReference type="InterPro" id="IPR003593">
    <property type="entry name" value="AAA+_ATPase"/>
</dbReference>
<dbReference type="PANTHER" id="PTHR12172:SF0">
    <property type="entry name" value="CELL CYCLE CHECKPOINT PROTEIN RAD17"/>
    <property type="match status" value="1"/>
</dbReference>
<dbReference type="InterPro" id="IPR027417">
    <property type="entry name" value="P-loop_NTPase"/>
</dbReference>
<evidence type="ECO:0000256" key="4">
    <source>
        <dbReference type="ARBA" id="ARBA00022763"/>
    </source>
</evidence>
<evidence type="ECO:0000313" key="11">
    <source>
        <dbReference type="Proteomes" id="UP000242875"/>
    </source>
</evidence>
<feature type="region of interest" description="Disordered" evidence="8">
    <location>
        <begin position="1"/>
        <end position="110"/>
    </location>
</feature>
<evidence type="ECO:0000256" key="5">
    <source>
        <dbReference type="ARBA" id="ARBA00022840"/>
    </source>
</evidence>
<keyword evidence="11" id="KW-1185">Reference proteome</keyword>
<dbReference type="GO" id="GO:0006281">
    <property type="term" value="P:DNA repair"/>
    <property type="evidence" value="ECO:0007669"/>
    <property type="project" value="InterPro"/>
</dbReference>
<dbReference type="SMART" id="SM00382">
    <property type="entry name" value="AAA"/>
    <property type="match status" value="1"/>
</dbReference>
<dbReference type="GO" id="GO:0005524">
    <property type="term" value="F:ATP binding"/>
    <property type="evidence" value="ECO:0007669"/>
    <property type="project" value="UniProtKB-KW"/>
</dbReference>
<evidence type="ECO:0000256" key="2">
    <source>
        <dbReference type="ARBA" id="ARBA00006168"/>
    </source>
</evidence>
<feature type="region of interest" description="Disordered" evidence="8">
    <location>
        <begin position="719"/>
        <end position="739"/>
    </location>
</feature>
<evidence type="ECO:0000256" key="8">
    <source>
        <dbReference type="SAM" id="MobiDB-lite"/>
    </source>
</evidence>
<dbReference type="Proteomes" id="UP000242875">
    <property type="component" value="Unassembled WGS sequence"/>
</dbReference>
<dbReference type="Pfam" id="PF03215">
    <property type="entry name" value="Rad17"/>
    <property type="match status" value="1"/>
</dbReference>
<feature type="compositionally biased region" description="Polar residues" evidence="8">
    <location>
        <begin position="89"/>
        <end position="102"/>
    </location>
</feature>
<keyword evidence="3" id="KW-0547">Nucleotide-binding</keyword>